<accession>A0A1C4WMH0</accession>
<dbReference type="InterPro" id="IPR011990">
    <property type="entry name" value="TPR-like_helical_dom_sf"/>
</dbReference>
<reference evidence="2" key="1">
    <citation type="submission" date="2016-06" db="EMBL/GenBank/DDBJ databases">
        <authorList>
            <person name="Varghese N."/>
            <person name="Submissions Spin"/>
        </authorList>
    </citation>
    <scope>NUCLEOTIDE SEQUENCE [LARGE SCALE GENOMIC DNA]</scope>
    <source>
        <strain evidence="2">DSM 45160</strain>
    </source>
</reference>
<evidence type="ECO:0008006" key="3">
    <source>
        <dbReference type="Google" id="ProtNLM"/>
    </source>
</evidence>
<dbReference type="EMBL" id="LT607409">
    <property type="protein sequence ID" value="SCE97476.1"/>
    <property type="molecule type" value="Genomic_DNA"/>
</dbReference>
<name>A0A1C4WMH0_9ACTN</name>
<keyword evidence="2" id="KW-1185">Reference proteome</keyword>
<evidence type="ECO:0000313" key="1">
    <source>
        <dbReference type="EMBL" id="SCE97476.1"/>
    </source>
</evidence>
<gene>
    <name evidence="1" type="ORF">GA0070612_2635</name>
</gene>
<evidence type="ECO:0000313" key="2">
    <source>
        <dbReference type="Proteomes" id="UP000198224"/>
    </source>
</evidence>
<dbReference type="Gene3D" id="1.25.40.10">
    <property type="entry name" value="Tetratricopeptide repeat domain"/>
    <property type="match status" value="1"/>
</dbReference>
<dbReference type="Proteomes" id="UP000198224">
    <property type="component" value="Chromosome I"/>
</dbReference>
<sequence>MIPAMPAPLPAPTFDAGAAYPEVNDLRKALDAADWPAVRALFADREPAHRTLLVSAAGDQEGTEPFLRRVYDNDPTDALAGTLLGNCLIRTGWRIRSAARAQHVSRSQFDQFHDHLRRAEQVLIDVTARHEDDAAAWTQRITLARGLQLGQNETRRRYDRLARHHPHHLPAQASLLQQLCPKWSGDWDRAFGFARECAQTAPDGAPNAAIVAEAHLERWLDFDTERERTEYLRSTPVVDEIMRCGQRSVLHPDYVDKADWVWVRSTFALMFSLTEQWPAAADQFTALGNLGSEYPWAYVDEAAGFIKYRAKAYAKGGRS</sequence>
<organism evidence="1 2">
    <name type="scientific">Micromonospora chokoriensis</name>
    <dbReference type="NCBI Taxonomy" id="356851"/>
    <lineage>
        <taxon>Bacteria</taxon>
        <taxon>Bacillati</taxon>
        <taxon>Actinomycetota</taxon>
        <taxon>Actinomycetes</taxon>
        <taxon>Micromonosporales</taxon>
        <taxon>Micromonosporaceae</taxon>
        <taxon>Micromonospora</taxon>
    </lineage>
</organism>
<proteinExistence type="predicted"/>
<dbReference type="AlphaFoldDB" id="A0A1C4WMH0"/>
<protein>
    <recommendedName>
        <fullName evidence="3">DUF4034 domain-containing protein</fullName>
    </recommendedName>
</protein>